<evidence type="ECO:0000313" key="2">
    <source>
        <dbReference type="EMBL" id="KIO00067.1"/>
    </source>
</evidence>
<proteinExistence type="predicted"/>
<feature type="region of interest" description="Disordered" evidence="1">
    <location>
        <begin position="95"/>
        <end position="121"/>
    </location>
</feature>
<sequence>MEGRKGEHADIDDIIPIISVSFIINPEYPLLEPRIVISPFFVPLPPFSRLPPLPSYVSPFLSVLALLLTYPDFPSNEIAESLALRTYRLRRVRKTNSGGDPVEVVSRCGKKYDDSNDATTG</sequence>
<name>A0A0C3JRG0_PISTI</name>
<reference evidence="2 3" key="1">
    <citation type="submission" date="2014-04" db="EMBL/GenBank/DDBJ databases">
        <authorList>
            <consortium name="DOE Joint Genome Institute"/>
            <person name="Kuo A."/>
            <person name="Kohler A."/>
            <person name="Costa M.D."/>
            <person name="Nagy L.G."/>
            <person name="Floudas D."/>
            <person name="Copeland A."/>
            <person name="Barry K.W."/>
            <person name="Cichocki N."/>
            <person name="Veneault-Fourrey C."/>
            <person name="LaButti K."/>
            <person name="Lindquist E.A."/>
            <person name="Lipzen A."/>
            <person name="Lundell T."/>
            <person name="Morin E."/>
            <person name="Murat C."/>
            <person name="Sun H."/>
            <person name="Tunlid A."/>
            <person name="Henrissat B."/>
            <person name="Grigoriev I.V."/>
            <person name="Hibbett D.S."/>
            <person name="Martin F."/>
            <person name="Nordberg H.P."/>
            <person name="Cantor M.N."/>
            <person name="Hua S.X."/>
        </authorList>
    </citation>
    <scope>NUCLEOTIDE SEQUENCE [LARGE SCALE GENOMIC DNA]</scope>
    <source>
        <strain evidence="2 3">Marx 270</strain>
    </source>
</reference>
<evidence type="ECO:0000313" key="3">
    <source>
        <dbReference type="Proteomes" id="UP000054217"/>
    </source>
</evidence>
<evidence type="ECO:0000256" key="1">
    <source>
        <dbReference type="SAM" id="MobiDB-lite"/>
    </source>
</evidence>
<keyword evidence="3" id="KW-1185">Reference proteome</keyword>
<protein>
    <submittedName>
        <fullName evidence="2">Uncharacterized protein</fullName>
    </submittedName>
</protein>
<dbReference type="Proteomes" id="UP000054217">
    <property type="component" value="Unassembled WGS sequence"/>
</dbReference>
<organism evidence="2 3">
    <name type="scientific">Pisolithus tinctorius Marx 270</name>
    <dbReference type="NCBI Taxonomy" id="870435"/>
    <lineage>
        <taxon>Eukaryota</taxon>
        <taxon>Fungi</taxon>
        <taxon>Dikarya</taxon>
        <taxon>Basidiomycota</taxon>
        <taxon>Agaricomycotina</taxon>
        <taxon>Agaricomycetes</taxon>
        <taxon>Agaricomycetidae</taxon>
        <taxon>Boletales</taxon>
        <taxon>Sclerodermatineae</taxon>
        <taxon>Pisolithaceae</taxon>
        <taxon>Pisolithus</taxon>
    </lineage>
</organism>
<gene>
    <name evidence="2" type="ORF">M404DRAFT_1004184</name>
</gene>
<dbReference type="InParanoid" id="A0A0C3JRG0"/>
<dbReference type="EMBL" id="KN831999">
    <property type="protein sequence ID" value="KIO00067.1"/>
    <property type="molecule type" value="Genomic_DNA"/>
</dbReference>
<dbReference type="HOGENOM" id="CLU_2038999_0_0_1"/>
<dbReference type="AlphaFoldDB" id="A0A0C3JRG0"/>
<accession>A0A0C3JRG0</accession>
<reference evidence="3" key="2">
    <citation type="submission" date="2015-01" db="EMBL/GenBank/DDBJ databases">
        <title>Evolutionary Origins and Diversification of the Mycorrhizal Mutualists.</title>
        <authorList>
            <consortium name="DOE Joint Genome Institute"/>
            <consortium name="Mycorrhizal Genomics Consortium"/>
            <person name="Kohler A."/>
            <person name="Kuo A."/>
            <person name="Nagy L.G."/>
            <person name="Floudas D."/>
            <person name="Copeland A."/>
            <person name="Barry K.W."/>
            <person name="Cichocki N."/>
            <person name="Veneault-Fourrey C."/>
            <person name="LaButti K."/>
            <person name="Lindquist E.A."/>
            <person name="Lipzen A."/>
            <person name="Lundell T."/>
            <person name="Morin E."/>
            <person name="Murat C."/>
            <person name="Riley R."/>
            <person name="Ohm R."/>
            <person name="Sun H."/>
            <person name="Tunlid A."/>
            <person name="Henrissat B."/>
            <person name="Grigoriev I.V."/>
            <person name="Hibbett D.S."/>
            <person name="Martin F."/>
        </authorList>
    </citation>
    <scope>NUCLEOTIDE SEQUENCE [LARGE SCALE GENOMIC DNA]</scope>
    <source>
        <strain evidence="3">Marx 270</strain>
    </source>
</reference>